<keyword evidence="3" id="KW-1185">Reference proteome</keyword>
<protein>
    <submittedName>
        <fullName evidence="2">Uncharacterized protein</fullName>
    </submittedName>
</protein>
<feature type="region of interest" description="Disordered" evidence="1">
    <location>
        <begin position="1"/>
        <end position="21"/>
    </location>
</feature>
<proteinExistence type="predicted"/>
<gene>
    <name evidence="2" type="ORF">Pla52o_57070</name>
</gene>
<evidence type="ECO:0000313" key="2">
    <source>
        <dbReference type="EMBL" id="TWU10333.1"/>
    </source>
</evidence>
<reference evidence="2 3" key="1">
    <citation type="submission" date="2019-02" db="EMBL/GenBank/DDBJ databases">
        <title>Deep-cultivation of Planctomycetes and their phenomic and genomic characterization uncovers novel biology.</title>
        <authorList>
            <person name="Wiegand S."/>
            <person name="Jogler M."/>
            <person name="Boedeker C."/>
            <person name="Pinto D."/>
            <person name="Vollmers J."/>
            <person name="Rivas-Marin E."/>
            <person name="Kohn T."/>
            <person name="Peeters S.H."/>
            <person name="Heuer A."/>
            <person name="Rast P."/>
            <person name="Oberbeckmann S."/>
            <person name="Bunk B."/>
            <person name="Jeske O."/>
            <person name="Meyerdierks A."/>
            <person name="Storesund J.E."/>
            <person name="Kallscheuer N."/>
            <person name="Luecker S."/>
            <person name="Lage O.M."/>
            <person name="Pohl T."/>
            <person name="Merkel B.J."/>
            <person name="Hornburger P."/>
            <person name="Mueller R.-W."/>
            <person name="Bruemmer F."/>
            <person name="Labrenz M."/>
            <person name="Spormann A.M."/>
            <person name="Op Den Camp H."/>
            <person name="Overmann J."/>
            <person name="Amann R."/>
            <person name="Jetten M.S.M."/>
            <person name="Mascher T."/>
            <person name="Medema M.H."/>
            <person name="Devos D.P."/>
            <person name="Kaster A.-K."/>
            <person name="Ovreas L."/>
            <person name="Rohde M."/>
            <person name="Galperin M.Y."/>
            <person name="Jogler C."/>
        </authorList>
    </citation>
    <scope>NUCLEOTIDE SEQUENCE [LARGE SCALE GENOMIC DNA]</scope>
    <source>
        <strain evidence="2 3">Pla52o</strain>
    </source>
</reference>
<feature type="compositionally biased region" description="Polar residues" evidence="1">
    <location>
        <begin position="8"/>
        <end position="20"/>
    </location>
</feature>
<name>A0A5C6BDY5_9BACT</name>
<evidence type="ECO:0000256" key="1">
    <source>
        <dbReference type="SAM" id="MobiDB-lite"/>
    </source>
</evidence>
<dbReference type="Proteomes" id="UP000316304">
    <property type="component" value="Unassembled WGS sequence"/>
</dbReference>
<sequence>MVDPGNESKPTSADLNTGDQRLNCRGSLRGSIALGDSDRDGGGGFVIYRLLSFALRRFGIATRSDDQIGDQGSFAPKTRADFADSAADGKHFYFCSPCDQDMEIDENDRCVRCRYTV</sequence>
<comment type="caution">
    <text evidence="2">The sequence shown here is derived from an EMBL/GenBank/DDBJ whole genome shotgun (WGS) entry which is preliminary data.</text>
</comment>
<dbReference type="EMBL" id="SJPT01000019">
    <property type="protein sequence ID" value="TWU10333.1"/>
    <property type="molecule type" value="Genomic_DNA"/>
</dbReference>
<organism evidence="2 3">
    <name type="scientific">Novipirellula galeiformis</name>
    <dbReference type="NCBI Taxonomy" id="2528004"/>
    <lineage>
        <taxon>Bacteria</taxon>
        <taxon>Pseudomonadati</taxon>
        <taxon>Planctomycetota</taxon>
        <taxon>Planctomycetia</taxon>
        <taxon>Pirellulales</taxon>
        <taxon>Pirellulaceae</taxon>
        <taxon>Novipirellula</taxon>
    </lineage>
</organism>
<dbReference type="AlphaFoldDB" id="A0A5C6BDY5"/>
<accession>A0A5C6BDY5</accession>
<evidence type="ECO:0000313" key="3">
    <source>
        <dbReference type="Proteomes" id="UP000316304"/>
    </source>
</evidence>